<protein>
    <submittedName>
        <fullName evidence="1">Uncharacterized protein</fullName>
    </submittedName>
</protein>
<dbReference type="OrthoDB" id="4216914at2"/>
<gene>
    <name evidence="1" type="ORF">AQI95_29045</name>
</gene>
<proteinExistence type="predicted"/>
<dbReference type="EMBL" id="LMWN01000040">
    <property type="protein sequence ID" value="KUN02122.1"/>
    <property type="molecule type" value="Genomic_DNA"/>
</dbReference>
<comment type="caution">
    <text evidence="1">The sequence shown here is derived from an EMBL/GenBank/DDBJ whole genome shotgun (WGS) entry which is preliminary data.</text>
</comment>
<accession>A0A101NZH2</accession>
<dbReference type="AlphaFoldDB" id="A0A101NZH2"/>
<sequence>MDPDFRARLESATHLLLEIVADCLDDDFHAGELLGIPDEFGVVLEAVAAAEIAVGTRSPFDPAVARSLVLLDQRPVEEQERVVRTALRRYSATTPGIRKTPPPLPVSVHEIPRQRYLRLHVIPQRVAAGDGPPDC</sequence>
<keyword evidence="2" id="KW-1185">Reference proteome</keyword>
<name>A0A101NZH2_9ACTN</name>
<reference evidence="1 2" key="1">
    <citation type="submission" date="2015-10" db="EMBL/GenBank/DDBJ databases">
        <title>Draft genome sequence of Streptomyces yokosukanensis DSM 40224, type strain for the species Streptomyces yokosukanensis.</title>
        <authorList>
            <person name="Ruckert C."/>
            <person name="Winkler A."/>
            <person name="Kalinowski J."/>
            <person name="Kampfer P."/>
            <person name="Glaeser S."/>
        </authorList>
    </citation>
    <scope>NUCLEOTIDE SEQUENCE [LARGE SCALE GENOMIC DNA]</scope>
    <source>
        <strain evidence="1 2">DSM 40224</strain>
    </source>
</reference>
<evidence type="ECO:0000313" key="1">
    <source>
        <dbReference type="EMBL" id="KUN02122.1"/>
    </source>
</evidence>
<dbReference type="RefSeq" id="WP_067130180.1">
    <property type="nucleotide sequence ID" value="NZ_KQ948217.1"/>
</dbReference>
<organism evidence="1 2">
    <name type="scientific">Streptomyces yokosukanensis</name>
    <dbReference type="NCBI Taxonomy" id="67386"/>
    <lineage>
        <taxon>Bacteria</taxon>
        <taxon>Bacillati</taxon>
        <taxon>Actinomycetota</taxon>
        <taxon>Actinomycetes</taxon>
        <taxon>Kitasatosporales</taxon>
        <taxon>Streptomycetaceae</taxon>
        <taxon>Streptomyces</taxon>
    </lineage>
</organism>
<evidence type="ECO:0000313" key="2">
    <source>
        <dbReference type="Proteomes" id="UP000053127"/>
    </source>
</evidence>
<dbReference type="Proteomes" id="UP000053127">
    <property type="component" value="Unassembled WGS sequence"/>
</dbReference>